<proteinExistence type="predicted"/>
<sequence length="198" mass="22077">MVKKGDLQLQVQTEYAQRPAPRITTTILNAGQVVNKIERALDHEISSLDEQARVEVSLKRQHQEVIGILQDQSAQQSHNAGIDGVPESEWAGKLMTIPGVQKVYALDNDGNFFSDSGSEEFRKAFGPIFRNIRELMTVFGPISGTDCTRESGVYEVERDRLYFASTGGECYFVIVRRVNVTTNYEQEIKSCLEIGSAG</sequence>
<dbReference type="Proteomes" id="UP000250918">
    <property type="component" value="Unassembled WGS sequence"/>
</dbReference>
<dbReference type="EMBL" id="PQAP01000023">
    <property type="protein sequence ID" value="PWB74762.1"/>
    <property type="molecule type" value="Genomic_DNA"/>
</dbReference>
<organism evidence="1 2">
    <name type="scientific">candidate division GN15 bacterium</name>
    <dbReference type="NCBI Taxonomy" id="2072418"/>
    <lineage>
        <taxon>Bacteria</taxon>
        <taxon>candidate division GN15</taxon>
    </lineage>
</organism>
<protein>
    <submittedName>
        <fullName evidence="1">Uncharacterized protein</fullName>
    </submittedName>
</protein>
<evidence type="ECO:0000313" key="1">
    <source>
        <dbReference type="EMBL" id="PWB74762.1"/>
    </source>
</evidence>
<name>A0A855X323_9BACT</name>
<comment type="caution">
    <text evidence="1">The sequence shown here is derived from an EMBL/GenBank/DDBJ whole genome shotgun (WGS) entry which is preliminary data.</text>
</comment>
<evidence type="ECO:0000313" key="2">
    <source>
        <dbReference type="Proteomes" id="UP000250918"/>
    </source>
</evidence>
<dbReference type="AlphaFoldDB" id="A0A855X323"/>
<gene>
    <name evidence="1" type="ORF">C3F09_03480</name>
</gene>
<accession>A0A855X323</accession>
<reference evidence="1 2" key="1">
    <citation type="journal article" date="2018" name="ISME J.">
        <title>A methanotrophic archaeon couples anaerobic oxidation of methane to Fe(III) reduction.</title>
        <authorList>
            <person name="Cai C."/>
            <person name="Leu A.O."/>
            <person name="Xie G.J."/>
            <person name="Guo J."/>
            <person name="Feng Y."/>
            <person name="Zhao J.X."/>
            <person name="Tyson G.W."/>
            <person name="Yuan Z."/>
            <person name="Hu S."/>
        </authorList>
    </citation>
    <scope>NUCLEOTIDE SEQUENCE [LARGE SCALE GENOMIC DNA]</scope>
    <source>
        <strain evidence="1">FeB_12</strain>
    </source>
</reference>